<evidence type="ECO:0000256" key="4">
    <source>
        <dbReference type="ARBA" id="ARBA00022679"/>
    </source>
</evidence>
<evidence type="ECO:0000256" key="10">
    <source>
        <dbReference type="ARBA" id="ARBA00023264"/>
    </source>
</evidence>
<dbReference type="EMBL" id="BMJH01000001">
    <property type="protein sequence ID" value="GGC52332.1"/>
    <property type="molecule type" value="Genomic_DNA"/>
</dbReference>
<organism evidence="13 14">
    <name type="scientific">Hoyosella rhizosphaerae</name>
    <dbReference type="NCBI Taxonomy" id="1755582"/>
    <lineage>
        <taxon>Bacteria</taxon>
        <taxon>Bacillati</taxon>
        <taxon>Actinomycetota</taxon>
        <taxon>Actinomycetes</taxon>
        <taxon>Mycobacteriales</taxon>
        <taxon>Hoyosellaceae</taxon>
        <taxon>Hoyosella</taxon>
    </lineage>
</organism>
<feature type="transmembrane region" description="Helical" evidence="12">
    <location>
        <begin position="179"/>
        <end position="200"/>
    </location>
</feature>
<dbReference type="PROSITE" id="PS00379">
    <property type="entry name" value="CDP_ALCOHOL_P_TRANSF"/>
    <property type="match status" value="1"/>
</dbReference>
<dbReference type="PANTHER" id="PTHR14269:SF62">
    <property type="entry name" value="CDP-DIACYLGLYCEROL--GLYCEROL-3-PHOSPHATE 3-PHOSPHATIDYLTRANSFERASE 1, CHLOROPLASTIC"/>
    <property type="match status" value="1"/>
</dbReference>
<comment type="caution">
    <text evidence="13">The sequence shown here is derived from an EMBL/GenBank/DDBJ whole genome shotgun (WGS) entry which is preliminary data.</text>
</comment>
<dbReference type="GO" id="GO:0016780">
    <property type="term" value="F:phosphotransferase activity, for other substituted phosphate groups"/>
    <property type="evidence" value="ECO:0007669"/>
    <property type="project" value="InterPro"/>
</dbReference>
<dbReference type="GO" id="GO:0016020">
    <property type="term" value="C:membrane"/>
    <property type="evidence" value="ECO:0007669"/>
    <property type="project" value="UniProtKB-SubCell"/>
</dbReference>
<dbReference type="Pfam" id="PF01066">
    <property type="entry name" value="CDP-OH_P_transf"/>
    <property type="match status" value="1"/>
</dbReference>
<feature type="transmembrane region" description="Helical" evidence="12">
    <location>
        <begin position="139"/>
        <end position="159"/>
    </location>
</feature>
<evidence type="ECO:0000256" key="8">
    <source>
        <dbReference type="ARBA" id="ARBA00023136"/>
    </source>
</evidence>
<evidence type="ECO:0000256" key="12">
    <source>
        <dbReference type="SAM" id="Phobius"/>
    </source>
</evidence>
<feature type="transmembrane region" description="Helical" evidence="12">
    <location>
        <begin position="206"/>
        <end position="230"/>
    </location>
</feature>
<keyword evidence="4 11" id="KW-0808">Transferase</keyword>
<keyword evidence="14" id="KW-1185">Reference proteome</keyword>
<dbReference type="InterPro" id="IPR050324">
    <property type="entry name" value="CDP-alcohol_PTase-I"/>
</dbReference>
<reference evidence="13" key="1">
    <citation type="journal article" date="2014" name="Int. J. Syst. Evol. Microbiol.">
        <title>Complete genome sequence of Corynebacterium casei LMG S-19264T (=DSM 44701T), isolated from a smear-ripened cheese.</title>
        <authorList>
            <consortium name="US DOE Joint Genome Institute (JGI-PGF)"/>
            <person name="Walter F."/>
            <person name="Albersmeier A."/>
            <person name="Kalinowski J."/>
            <person name="Ruckert C."/>
        </authorList>
    </citation>
    <scope>NUCLEOTIDE SEQUENCE</scope>
    <source>
        <strain evidence="13">CGMCC 1.15478</strain>
    </source>
</reference>
<keyword evidence="10" id="KW-1208">Phospholipid metabolism</keyword>
<dbReference type="PANTHER" id="PTHR14269">
    <property type="entry name" value="CDP-DIACYLGLYCEROL--GLYCEROL-3-PHOSPHATE 3-PHOSPHATIDYLTRANSFERASE-RELATED"/>
    <property type="match status" value="1"/>
</dbReference>
<dbReference type="GO" id="GO:0046474">
    <property type="term" value="P:glycerophospholipid biosynthetic process"/>
    <property type="evidence" value="ECO:0007669"/>
    <property type="project" value="TreeGrafter"/>
</dbReference>
<protein>
    <submittedName>
        <fullName evidence="13">Phosphatidylglycerophosphate synthase PgsA2</fullName>
    </submittedName>
</protein>
<keyword evidence="7" id="KW-0443">Lipid metabolism</keyword>
<gene>
    <name evidence="13" type="ORF">GCM10011410_00810</name>
</gene>
<name>A0A916TYK3_9ACTN</name>
<reference evidence="13" key="2">
    <citation type="submission" date="2020-09" db="EMBL/GenBank/DDBJ databases">
        <authorList>
            <person name="Sun Q."/>
            <person name="Zhou Y."/>
        </authorList>
    </citation>
    <scope>NUCLEOTIDE SEQUENCE</scope>
    <source>
        <strain evidence="13">CGMCC 1.15478</strain>
    </source>
</reference>
<evidence type="ECO:0000256" key="7">
    <source>
        <dbReference type="ARBA" id="ARBA00023098"/>
    </source>
</evidence>
<evidence type="ECO:0000313" key="13">
    <source>
        <dbReference type="EMBL" id="GGC52332.1"/>
    </source>
</evidence>
<evidence type="ECO:0000256" key="2">
    <source>
        <dbReference type="ARBA" id="ARBA00010441"/>
    </source>
</evidence>
<comment type="subcellular location">
    <subcellularLocation>
        <location evidence="1">Membrane</location>
        <topology evidence="1">Multi-pass membrane protein</topology>
    </subcellularLocation>
</comment>
<evidence type="ECO:0000313" key="14">
    <source>
        <dbReference type="Proteomes" id="UP000641514"/>
    </source>
</evidence>
<keyword evidence="9" id="KW-0594">Phospholipid biosynthesis</keyword>
<keyword evidence="6 12" id="KW-1133">Transmembrane helix</keyword>
<comment type="similarity">
    <text evidence="2 11">Belongs to the CDP-alcohol phosphatidyltransferase class-I family.</text>
</comment>
<dbReference type="InterPro" id="IPR048254">
    <property type="entry name" value="CDP_ALCOHOL_P_TRANSF_CS"/>
</dbReference>
<evidence type="ECO:0000256" key="11">
    <source>
        <dbReference type="RuleBase" id="RU003750"/>
    </source>
</evidence>
<dbReference type="InterPro" id="IPR043130">
    <property type="entry name" value="CDP-OH_PTrfase_TM_dom"/>
</dbReference>
<keyword evidence="8 12" id="KW-0472">Membrane</keyword>
<evidence type="ECO:0000256" key="6">
    <source>
        <dbReference type="ARBA" id="ARBA00022989"/>
    </source>
</evidence>
<dbReference type="AlphaFoldDB" id="A0A916TYK3"/>
<dbReference type="Gene3D" id="1.20.120.1760">
    <property type="match status" value="1"/>
</dbReference>
<keyword evidence="5 12" id="KW-0812">Transmembrane</keyword>
<evidence type="ECO:0000256" key="9">
    <source>
        <dbReference type="ARBA" id="ARBA00023209"/>
    </source>
</evidence>
<sequence length="241" mass="27304">MRTPEPGSRPPLRRRGETYTEYAKRLPRPVRSEDYVRELDELAAEPAITTDRIFTVPNVLSLMRLAGVPIFLVLLLVYELDGWALIILVFSGISDWLDGKLARLLNQTSKLGAILDPLADRLYMFVIPIAFAWRDFIPWWVVAILIGRDAILACMVPFVRSRGVDALPVSYLGKAATFALMYAFPVILAAQGTTAFAAVMDPIGHALLIWGMFLYLWTMLLYLVQVRLLVKHNPRLPKHKR</sequence>
<keyword evidence="3" id="KW-0444">Lipid biosynthesis</keyword>
<evidence type="ECO:0000256" key="3">
    <source>
        <dbReference type="ARBA" id="ARBA00022516"/>
    </source>
</evidence>
<evidence type="ECO:0000256" key="1">
    <source>
        <dbReference type="ARBA" id="ARBA00004141"/>
    </source>
</evidence>
<dbReference type="Proteomes" id="UP000641514">
    <property type="component" value="Unassembled WGS sequence"/>
</dbReference>
<accession>A0A916TYK3</accession>
<feature type="transmembrane region" description="Helical" evidence="12">
    <location>
        <begin position="66"/>
        <end position="90"/>
    </location>
</feature>
<dbReference type="InterPro" id="IPR000462">
    <property type="entry name" value="CDP-OH_P_trans"/>
</dbReference>
<evidence type="ECO:0000256" key="5">
    <source>
        <dbReference type="ARBA" id="ARBA00022692"/>
    </source>
</evidence>
<proteinExistence type="inferred from homology"/>